<keyword evidence="1" id="KW-1133">Transmembrane helix</keyword>
<dbReference type="EMBL" id="KQ947420">
    <property type="protein sequence ID" value="KUJ14360.1"/>
    <property type="molecule type" value="Genomic_DNA"/>
</dbReference>
<dbReference type="AlphaFoldDB" id="A0A194X2D5"/>
<dbReference type="OrthoDB" id="10006218at2759"/>
<name>A0A194X2D5_MOLSC</name>
<dbReference type="InParanoid" id="A0A194X2D5"/>
<feature type="transmembrane region" description="Helical" evidence="1">
    <location>
        <begin position="5"/>
        <end position="25"/>
    </location>
</feature>
<keyword evidence="1" id="KW-0472">Membrane</keyword>
<dbReference type="PANTHER" id="PTHR32026:SF10">
    <property type="entry name" value="METHYLTRANSFERASE-LIKE PROTEIN 24-RELATED"/>
    <property type="match status" value="1"/>
</dbReference>
<protein>
    <recommendedName>
        <fullName evidence="2">Methyltransferase domain-containing protein</fullName>
    </recommendedName>
</protein>
<dbReference type="KEGG" id="psco:LY89DRAFT_708727"/>
<proteinExistence type="predicted"/>
<dbReference type="Pfam" id="PF13383">
    <property type="entry name" value="Methyltransf_22"/>
    <property type="match status" value="1"/>
</dbReference>
<gene>
    <name evidence="3" type="ORF">LY89DRAFT_708727</name>
</gene>
<dbReference type="RefSeq" id="XP_018068715.1">
    <property type="nucleotide sequence ID" value="XM_018217704.1"/>
</dbReference>
<dbReference type="PANTHER" id="PTHR32026">
    <property type="entry name" value="METHYLTRANSFERASE-LIKE PROTEIN 24"/>
    <property type="match status" value="1"/>
</dbReference>
<evidence type="ECO:0000313" key="4">
    <source>
        <dbReference type="Proteomes" id="UP000070700"/>
    </source>
</evidence>
<accession>A0A194X2D5</accession>
<evidence type="ECO:0000259" key="2">
    <source>
        <dbReference type="Pfam" id="PF13383"/>
    </source>
</evidence>
<feature type="domain" description="Methyltransferase" evidence="2">
    <location>
        <begin position="107"/>
        <end position="291"/>
    </location>
</feature>
<keyword evidence="1" id="KW-0812">Transmembrane</keyword>
<organism evidence="3 4">
    <name type="scientific">Mollisia scopiformis</name>
    <name type="common">Conifer needle endophyte fungus</name>
    <name type="synonym">Phialocephala scopiformis</name>
    <dbReference type="NCBI Taxonomy" id="149040"/>
    <lineage>
        <taxon>Eukaryota</taxon>
        <taxon>Fungi</taxon>
        <taxon>Dikarya</taxon>
        <taxon>Ascomycota</taxon>
        <taxon>Pezizomycotina</taxon>
        <taxon>Leotiomycetes</taxon>
        <taxon>Helotiales</taxon>
        <taxon>Mollisiaceae</taxon>
        <taxon>Mollisia</taxon>
    </lineage>
</organism>
<dbReference type="InterPro" id="IPR026913">
    <property type="entry name" value="METTL24"/>
</dbReference>
<dbReference type="GeneID" id="28827430"/>
<keyword evidence="4" id="KW-1185">Reference proteome</keyword>
<dbReference type="Proteomes" id="UP000070700">
    <property type="component" value="Unassembled WGS sequence"/>
</dbReference>
<sequence>MGVRIVQICGLWFWVAFTFFFFVVIHQSRTLFNLTTSLQQATVPSNHSPIPIGLTTRQRMARSQSAWRSSVALRHQMAAAHPSNPNIPFFPAQQMSDFGKYPYTLWDFFPSTYTCPHDLQRVGRLGDGGKWVCGMSLYEAKPGLAVSHPSYSSDSRIRAPTIIYSFGVNDESTFEAEMLARIPSAHVYAFDFSVSRFGPQISPSYSARAHFSKVGLGAKDEYTRSPQFFALQTLMKENKHDYIDILKIDIEGAEYESLDSFMDFCEKEGGGVMPVGQIMIELHLVDDKNVGFERFMRWWERAENLGMRPVLLEVNLLAVTLGEGKTDPRCVEYVWVNARDERSVLLQE</sequence>
<evidence type="ECO:0000313" key="3">
    <source>
        <dbReference type="EMBL" id="KUJ14360.1"/>
    </source>
</evidence>
<dbReference type="InterPro" id="IPR025714">
    <property type="entry name" value="Methyltranfer_dom"/>
</dbReference>
<reference evidence="3 4" key="1">
    <citation type="submission" date="2015-10" db="EMBL/GenBank/DDBJ databases">
        <title>Full genome of DAOMC 229536 Phialocephala scopiformis, a fungal endophyte of spruce producing the potent anti-insectan compound rugulosin.</title>
        <authorList>
            <consortium name="DOE Joint Genome Institute"/>
            <person name="Walker A.K."/>
            <person name="Frasz S.L."/>
            <person name="Seifert K.A."/>
            <person name="Miller J.D."/>
            <person name="Mondo S.J."/>
            <person name="Labutti K."/>
            <person name="Lipzen A."/>
            <person name="Dockter R."/>
            <person name="Kennedy M."/>
            <person name="Grigoriev I.V."/>
            <person name="Spatafora J.W."/>
        </authorList>
    </citation>
    <scope>NUCLEOTIDE SEQUENCE [LARGE SCALE GENOMIC DNA]</scope>
    <source>
        <strain evidence="3 4">CBS 120377</strain>
    </source>
</reference>
<evidence type="ECO:0000256" key="1">
    <source>
        <dbReference type="SAM" id="Phobius"/>
    </source>
</evidence>